<dbReference type="GO" id="GO:0016874">
    <property type="term" value="F:ligase activity"/>
    <property type="evidence" value="ECO:0007669"/>
    <property type="project" value="UniProtKB-KW"/>
</dbReference>
<dbReference type="eggNOG" id="KOG1176">
    <property type="taxonomic scope" value="Eukaryota"/>
</dbReference>
<dbReference type="PROSITE" id="PS00455">
    <property type="entry name" value="AMP_BINDING"/>
    <property type="match status" value="1"/>
</dbReference>
<dbReference type="PANTHER" id="PTHR24096:SF149">
    <property type="entry name" value="AMP-BINDING DOMAIN-CONTAINING PROTEIN-RELATED"/>
    <property type="match status" value="1"/>
</dbReference>
<dbReference type="KEGG" id="dpx:DAPPUDRAFT_198023"/>
<dbReference type="PhylomeDB" id="E9GQ70"/>
<dbReference type="Gene3D" id="3.30.300.30">
    <property type="match status" value="1"/>
</dbReference>
<keyword evidence="4" id="KW-0576">Peroxisome</keyword>
<dbReference type="InterPro" id="IPR042099">
    <property type="entry name" value="ANL_N_sf"/>
</dbReference>
<name>E9GQ70_DAPPU</name>
<dbReference type="InterPro" id="IPR000873">
    <property type="entry name" value="AMP-dep_synth/lig_dom"/>
</dbReference>
<dbReference type="InParanoid" id="E9GQ70"/>
<gene>
    <name evidence="7" type="ORF">DAPPUDRAFT_198023</name>
</gene>
<dbReference type="OrthoDB" id="6336772at2759"/>
<dbReference type="Pfam" id="PF13193">
    <property type="entry name" value="AMP-binding_C"/>
    <property type="match status" value="1"/>
</dbReference>
<dbReference type="Proteomes" id="UP000000305">
    <property type="component" value="Unassembled WGS sequence"/>
</dbReference>
<evidence type="ECO:0000259" key="6">
    <source>
        <dbReference type="Pfam" id="PF13193"/>
    </source>
</evidence>
<evidence type="ECO:0000256" key="2">
    <source>
        <dbReference type="ARBA" id="ARBA00006432"/>
    </source>
</evidence>
<dbReference type="OMA" id="GMEITHY"/>
<reference evidence="7 8" key="1">
    <citation type="journal article" date="2011" name="Science">
        <title>The ecoresponsive genome of Daphnia pulex.</title>
        <authorList>
            <person name="Colbourne J.K."/>
            <person name="Pfrender M.E."/>
            <person name="Gilbert D."/>
            <person name="Thomas W.K."/>
            <person name="Tucker A."/>
            <person name="Oakley T.H."/>
            <person name="Tokishita S."/>
            <person name="Aerts A."/>
            <person name="Arnold G.J."/>
            <person name="Basu M.K."/>
            <person name="Bauer D.J."/>
            <person name="Caceres C.E."/>
            <person name="Carmel L."/>
            <person name="Casola C."/>
            <person name="Choi J.H."/>
            <person name="Detter J.C."/>
            <person name="Dong Q."/>
            <person name="Dusheyko S."/>
            <person name="Eads B.D."/>
            <person name="Frohlich T."/>
            <person name="Geiler-Samerotte K.A."/>
            <person name="Gerlach D."/>
            <person name="Hatcher P."/>
            <person name="Jogdeo S."/>
            <person name="Krijgsveld J."/>
            <person name="Kriventseva E.V."/>
            <person name="Kultz D."/>
            <person name="Laforsch C."/>
            <person name="Lindquist E."/>
            <person name="Lopez J."/>
            <person name="Manak J.R."/>
            <person name="Muller J."/>
            <person name="Pangilinan J."/>
            <person name="Patwardhan R.P."/>
            <person name="Pitluck S."/>
            <person name="Pritham E.J."/>
            <person name="Rechtsteiner A."/>
            <person name="Rho M."/>
            <person name="Rogozin I.B."/>
            <person name="Sakarya O."/>
            <person name="Salamov A."/>
            <person name="Schaack S."/>
            <person name="Shapiro H."/>
            <person name="Shiga Y."/>
            <person name="Skalitzky C."/>
            <person name="Smith Z."/>
            <person name="Souvorov A."/>
            <person name="Sung W."/>
            <person name="Tang Z."/>
            <person name="Tsuchiya D."/>
            <person name="Tu H."/>
            <person name="Vos H."/>
            <person name="Wang M."/>
            <person name="Wolf Y.I."/>
            <person name="Yamagata H."/>
            <person name="Yamada T."/>
            <person name="Ye Y."/>
            <person name="Shaw J.R."/>
            <person name="Andrews J."/>
            <person name="Crease T.J."/>
            <person name="Tang H."/>
            <person name="Lucas S.M."/>
            <person name="Robertson H.M."/>
            <person name="Bork P."/>
            <person name="Koonin E.V."/>
            <person name="Zdobnov E.M."/>
            <person name="Grigoriev I.V."/>
            <person name="Lynch M."/>
            <person name="Boore J.L."/>
        </authorList>
    </citation>
    <scope>NUCLEOTIDE SEQUENCE [LARGE SCALE GENOMIC DNA]</scope>
</reference>
<evidence type="ECO:0000256" key="4">
    <source>
        <dbReference type="ARBA" id="ARBA00023140"/>
    </source>
</evidence>
<sequence length="364" mass="40614">MAWLAYTSGTTGVSKGIVLPHRSVVGTLSRFKSPGKSGGIKFLFVNPMNNTGGLSMALGVSISHLNIYCLSDFSEENLLTAIAQVQPRGISLFPAHVAWICKHPDLNRFDLSSVTIVSVMGSCVNPIYERQIFDKLPNLLFFNNMYGMTETGLICRNRTPSPSDFVLDKSEAIAKHVFGSVGKVGPLCTIKLIDRDTGEKLGPNQVGEICVKSPSMLTEYLNRPQETAEFLRDGWAHTGDKGYYDDKEQIFVVGRYKELIKYRNIHVVPSNVEKQMMTHPAIVDVAVVGLPHEDDGERPLAFVVLPEDSKVTAEELISFTNEKVMEEEKLRGGIRFIDQIPRNDLGKIVRPELVQLLKFERTWK</sequence>
<keyword evidence="8" id="KW-1185">Reference proteome</keyword>
<feature type="domain" description="AMP-binding enzyme C-terminal" evidence="6">
    <location>
        <begin position="272"/>
        <end position="347"/>
    </location>
</feature>
<dbReference type="PANTHER" id="PTHR24096">
    <property type="entry name" value="LONG-CHAIN-FATTY-ACID--COA LIGASE"/>
    <property type="match status" value="1"/>
</dbReference>
<protein>
    <recommendedName>
        <fullName evidence="9">AMP-dependent synthetase/ligase domain-containing protein</fullName>
    </recommendedName>
</protein>
<comment type="subcellular location">
    <subcellularLocation>
        <location evidence="1">Peroxisome</location>
    </subcellularLocation>
</comment>
<dbReference type="EMBL" id="GL732558">
    <property type="protein sequence ID" value="EFX78401.1"/>
    <property type="molecule type" value="Genomic_DNA"/>
</dbReference>
<dbReference type="SUPFAM" id="SSF56801">
    <property type="entry name" value="Acetyl-CoA synthetase-like"/>
    <property type="match status" value="1"/>
</dbReference>
<organism evidence="7 8">
    <name type="scientific">Daphnia pulex</name>
    <name type="common">Water flea</name>
    <dbReference type="NCBI Taxonomy" id="6669"/>
    <lineage>
        <taxon>Eukaryota</taxon>
        <taxon>Metazoa</taxon>
        <taxon>Ecdysozoa</taxon>
        <taxon>Arthropoda</taxon>
        <taxon>Crustacea</taxon>
        <taxon>Branchiopoda</taxon>
        <taxon>Diplostraca</taxon>
        <taxon>Cladocera</taxon>
        <taxon>Anomopoda</taxon>
        <taxon>Daphniidae</taxon>
        <taxon>Daphnia</taxon>
    </lineage>
</organism>
<dbReference type="STRING" id="6669.E9GQ70"/>
<evidence type="ECO:0000313" key="8">
    <source>
        <dbReference type="Proteomes" id="UP000000305"/>
    </source>
</evidence>
<proteinExistence type="inferred from homology"/>
<comment type="similarity">
    <text evidence="2">Belongs to the ATP-dependent AMP-binding enzyme family.</text>
</comment>
<evidence type="ECO:0008006" key="9">
    <source>
        <dbReference type="Google" id="ProtNLM"/>
    </source>
</evidence>
<feature type="domain" description="AMP-dependent synthetase/ligase" evidence="5">
    <location>
        <begin position="2"/>
        <end position="221"/>
    </location>
</feature>
<evidence type="ECO:0000256" key="1">
    <source>
        <dbReference type="ARBA" id="ARBA00004275"/>
    </source>
</evidence>
<evidence type="ECO:0000256" key="3">
    <source>
        <dbReference type="ARBA" id="ARBA00022598"/>
    </source>
</evidence>
<evidence type="ECO:0000259" key="5">
    <source>
        <dbReference type="Pfam" id="PF00501"/>
    </source>
</evidence>
<dbReference type="AlphaFoldDB" id="E9GQ70"/>
<dbReference type="Pfam" id="PF00501">
    <property type="entry name" value="AMP-binding"/>
    <property type="match status" value="1"/>
</dbReference>
<dbReference type="InterPro" id="IPR020845">
    <property type="entry name" value="AMP-binding_CS"/>
</dbReference>
<keyword evidence="3" id="KW-0436">Ligase</keyword>
<dbReference type="HOGENOM" id="CLU_000022_59_2_1"/>
<dbReference type="Gene3D" id="3.40.50.12780">
    <property type="entry name" value="N-terminal domain of ligase-like"/>
    <property type="match status" value="1"/>
</dbReference>
<dbReference type="GO" id="GO:0005777">
    <property type="term" value="C:peroxisome"/>
    <property type="evidence" value="ECO:0007669"/>
    <property type="project" value="UniProtKB-SubCell"/>
</dbReference>
<evidence type="ECO:0000313" key="7">
    <source>
        <dbReference type="EMBL" id="EFX78401.1"/>
    </source>
</evidence>
<dbReference type="InterPro" id="IPR025110">
    <property type="entry name" value="AMP-bd_C"/>
</dbReference>
<dbReference type="InterPro" id="IPR045851">
    <property type="entry name" value="AMP-bd_C_sf"/>
</dbReference>
<accession>E9GQ70</accession>